<keyword evidence="8" id="KW-1185">Reference proteome</keyword>
<feature type="domain" description="Selenoprotein methionine sulfoxide reductase A helical" evidence="6">
    <location>
        <begin position="52"/>
        <end position="80"/>
    </location>
</feature>
<keyword evidence="3" id="KW-0560">Oxidoreductase</keyword>
<dbReference type="PANTHER" id="PTHR43774">
    <property type="entry name" value="PEPTIDE METHIONINE SULFOXIDE REDUCTASE"/>
    <property type="match status" value="1"/>
</dbReference>
<evidence type="ECO:0000256" key="2">
    <source>
        <dbReference type="ARBA" id="ARBA00012502"/>
    </source>
</evidence>
<evidence type="ECO:0000259" key="6">
    <source>
        <dbReference type="Pfam" id="PF20939"/>
    </source>
</evidence>
<dbReference type="InterPro" id="IPR002569">
    <property type="entry name" value="Met_Sox_Rdtase_MsrA_dom"/>
</dbReference>
<organism evidence="7 8">
    <name type="scientific">Mizuhopecten yessoensis</name>
    <name type="common">Japanese scallop</name>
    <name type="synonym">Patinopecten yessoensis</name>
    <dbReference type="NCBI Taxonomy" id="6573"/>
    <lineage>
        <taxon>Eukaryota</taxon>
        <taxon>Metazoa</taxon>
        <taxon>Spiralia</taxon>
        <taxon>Lophotrochozoa</taxon>
        <taxon>Mollusca</taxon>
        <taxon>Bivalvia</taxon>
        <taxon>Autobranchia</taxon>
        <taxon>Pteriomorphia</taxon>
        <taxon>Pectinida</taxon>
        <taxon>Pectinoidea</taxon>
        <taxon>Pectinidae</taxon>
        <taxon>Mizuhopecten</taxon>
    </lineage>
</organism>
<dbReference type="InterPro" id="IPR036509">
    <property type="entry name" value="Met_Sox_Rdtase_MsrA_sf"/>
</dbReference>
<dbReference type="Gene3D" id="3.30.1060.10">
    <property type="entry name" value="Peptide methionine sulphoxide reductase MsrA"/>
    <property type="match status" value="1"/>
</dbReference>
<dbReference type="GO" id="GO:0008113">
    <property type="term" value="F:peptide-methionine (S)-S-oxide reductase activity"/>
    <property type="evidence" value="ECO:0007669"/>
    <property type="project" value="UniProtKB-EC"/>
</dbReference>
<evidence type="ECO:0000256" key="3">
    <source>
        <dbReference type="ARBA" id="ARBA00023002"/>
    </source>
</evidence>
<evidence type="ECO:0000259" key="5">
    <source>
        <dbReference type="Pfam" id="PF01625"/>
    </source>
</evidence>
<evidence type="ECO:0000256" key="4">
    <source>
        <dbReference type="ARBA" id="ARBA00030643"/>
    </source>
</evidence>
<evidence type="ECO:0000313" key="7">
    <source>
        <dbReference type="EMBL" id="OWF39648.1"/>
    </source>
</evidence>
<evidence type="ECO:0000313" key="8">
    <source>
        <dbReference type="Proteomes" id="UP000242188"/>
    </source>
</evidence>
<evidence type="ECO:0000256" key="1">
    <source>
        <dbReference type="ARBA" id="ARBA00005591"/>
    </source>
</evidence>
<accession>A0A210PT35</accession>
<dbReference type="OrthoDB" id="77405at2759"/>
<feature type="domain" description="Peptide methionine sulphoxide reductase MsrA" evidence="5">
    <location>
        <begin position="2"/>
        <end position="45"/>
    </location>
</feature>
<dbReference type="AlphaFoldDB" id="A0A210PT35"/>
<proteinExistence type="inferred from homology"/>
<dbReference type="Pfam" id="PF20939">
    <property type="entry name" value="MsrA_helical"/>
    <property type="match status" value="1"/>
</dbReference>
<sequence length="93" mass="10719">MVAEESRDKFQKEMTRPIATKILPAGEFYNAEDYHQKYMLRQHKDFLNKLNLSDEDIVTSHVAARLNGYVGGFGSLEQFDQKNMADWTAVCCL</sequence>
<dbReference type="InterPro" id="IPR049006">
    <property type="entry name" value="MsrA_helical"/>
</dbReference>
<comment type="similarity">
    <text evidence="1">Belongs to the MsrA Met sulfoxide reductase family.</text>
</comment>
<gene>
    <name evidence="7" type="ORF">KP79_PYT25174</name>
</gene>
<comment type="caution">
    <text evidence="7">The sequence shown here is derived from an EMBL/GenBank/DDBJ whole genome shotgun (WGS) entry which is preliminary data.</text>
</comment>
<dbReference type="PANTHER" id="PTHR43774:SF1">
    <property type="entry name" value="PEPTIDE METHIONINE SULFOXIDE REDUCTASE MSRA 2"/>
    <property type="match status" value="1"/>
</dbReference>
<dbReference type="EC" id="1.8.4.11" evidence="2"/>
<reference evidence="7 8" key="1">
    <citation type="journal article" date="2017" name="Nat. Ecol. Evol.">
        <title>Scallop genome provides insights into evolution of bilaterian karyotype and development.</title>
        <authorList>
            <person name="Wang S."/>
            <person name="Zhang J."/>
            <person name="Jiao W."/>
            <person name="Li J."/>
            <person name="Xun X."/>
            <person name="Sun Y."/>
            <person name="Guo X."/>
            <person name="Huan P."/>
            <person name="Dong B."/>
            <person name="Zhang L."/>
            <person name="Hu X."/>
            <person name="Sun X."/>
            <person name="Wang J."/>
            <person name="Zhao C."/>
            <person name="Wang Y."/>
            <person name="Wang D."/>
            <person name="Huang X."/>
            <person name="Wang R."/>
            <person name="Lv J."/>
            <person name="Li Y."/>
            <person name="Zhang Z."/>
            <person name="Liu B."/>
            <person name="Lu W."/>
            <person name="Hui Y."/>
            <person name="Liang J."/>
            <person name="Zhou Z."/>
            <person name="Hou R."/>
            <person name="Li X."/>
            <person name="Liu Y."/>
            <person name="Li H."/>
            <person name="Ning X."/>
            <person name="Lin Y."/>
            <person name="Zhao L."/>
            <person name="Xing Q."/>
            <person name="Dou J."/>
            <person name="Li Y."/>
            <person name="Mao J."/>
            <person name="Guo H."/>
            <person name="Dou H."/>
            <person name="Li T."/>
            <person name="Mu C."/>
            <person name="Jiang W."/>
            <person name="Fu Q."/>
            <person name="Fu X."/>
            <person name="Miao Y."/>
            <person name="Liu J."/>
            <person name="Yu Q."/>
            <person name="Li R."/>
            <person name="Liao H."/>
            <person name="Li X."/>
            <person name="Kong Y."/>
            <person name="Jiang Z."/>
            <person name="Chourrout D."/>
            <person name="Li R."/>
            <person name="Bao Z."/>
        </authorList>
    </citation>
    <scope>NUCLEOTIDE SEQUENCE [LARGE SCALE GENOMIC DNA]</scope>
    <source>
        <strain evidence="7 8">PY_sf001</strain>
    </source>
</reference>
<dbReference type="SUPFAM" id="SSF55068">
    <property type="entry name" value="Peptide methionine sulfoxide reductase"/>
    <property type="match status" value="1"/>
</dbReference>
<dbReference type="Proteomes" id="UP000242188">
    <property type="component" value="Unassembled WGS sequence"/>
</dbReference>
<dbReference type="EMBL" id="NEDP02005518">
    <property type="protein sequence ID" value="OWF39648.1"/>
    <property type="molecule type" value="Genomic_DNA"/>
</dbReference>
<protein>
    <recommendedName>
        <fullName evidence="2">peptide-methionine (S)-S-oxide reductase</fullName>
        <ecNumber evidence="2">1.8.4.11</ecNumber>
    </recommendedName>
    <alternativeName>
        <fullName evidence="4">Peptide-methionine (S)-S-oxide reductase</fullName>
    </alternativeName>
</protein>
<dbReference type="STRING" id="6573.A0A210PT35"/>
<name>A0A210PT35_MIZYE</name>
<dbReference type="Pfam" id="PF01625">
    <property type="entry name" value="PMSR"/>
    <property type="match status" value="1"/>
</dbReference>